<reference evidence="2" key="1">
    <citation type="submission" date="2021-02" db="EMBL/GenBank/DDBJ databases">
        <title>Genome sequence of Rhodospirillales sp. strain TMPK1 isolated from soil.</title>
        <authorList>
            <person name="Nakai R."/>
            <person name="Kusada H."/>
            <person name="Tamaki H."/>
        </authorList>
    </citation>
    <scope>NUCLEOTIDE SEQUENCE</scope>
    <source>
        <strain evidence="2">TMPK1</strain>
    </source>
</reference>
<dbReference type="PANTHER" id="PTHR48207:SF3">
    <property type="entry name" value="SUCCINATE--HYDROXYMETHYLGLUTARATE COA-TRANSFERASE"/>
    <property type="match status" value="1"/>
</dbReference>
<dbReference type="Gene3D" id="3.40.50.10540">
    <property type="entry name" value="Crotonobetainyl-coa:carnitine coa-transferase, domain 1"/>
    <property type="match status" value="1"/>
</dbReference>
<sequence>MQGVRVIEFCEVASGPFCGMLLADFGADVIKVEKSDGGDALRQWPPLNHGDSENFASLNRNKRSIALDLKDPAQRDIARRLCLSADVVLENYRPGAMARNGLGYADLSPEKPSLVMASISAYGQEGPRANEGGFDVVIQAVGGIMSVTGEADSDPVKCGVPVSDFSAGLYAAFAIVTALRHAEATGQGAHLDIPMLGTTLAIAALQTSEYFGTGKSPRKLGSAHPRNAPYQAFRAQDGFFVLAAGNDKLWRSVCEMVALPELVGDSRFIDTTSRCTNQAALKHLLESVFRMRTSAHWIEQCAMRGIPCGPINDYATALADSQVAATELVQDLDLPNGARTKTVVSPLRFGETQFGVRRRPPALDEHRTEILSELP</sequence>
<keyword evidence="3" id="KW-1185">Reference proteome</keyword>
<evidence type="ECO:0000256" key="1">
    <source>
        <dbReference type="ARBA" id="ARBA00022679"/>
    </source>
</evidence>
<dbReference type="Pfam" id="PF02515">
    <property type="entry name" value="CoA_transf_3"/>
    <property type="match status" value="1"/>
</dbReference>
<dbReference type="SUPFAM" id="SSF89796">
    <property type="entry name" value="CoA-transferase family III (CaiB/BaiF)"/>
    <property type="match status" value="1"/>
</dbReference>
<organism evidence="2 3">
    <name type="scientific">Roseiterribacter gracilis</name>
    <dbReference type="NCBI Taxonomy" id="2812848"/>
    <lineage>
        <taxon>Bacteria</taxon>
        <taxon>Pseudomonadati</taxon>
        <taxon>Pseudomonadota</taxon>
        <taxon>Alphaproteobacteria</taxon>
        <taxon>Rhodospirillales</taxon>
        <taxon>Roseiterribacteraceae</taxon>
        <taxon>Roseiterribacter</taxon>
    </lineage>
</organism>
<evidence type="ECO:0000313" key="3">
    <source>
        <dbReference type="Proteomes" id="UP000681075"/>
    </source>
</evidence>
<protein>
    <submittedName>
        <fullName evidence="2">CoA transferase</fullName>
    </submittedName>
</protein>
<accession>A0A8S8X814</accession>
<dbReference type="AlphaFoldDB" id="A0A8S8X814"/>
<comment type="caution">
    <text evidence="2">The sequence shown here is derived from an EMBL/GenBank/DDBJ whole genome shotgun (WGS) entry which is preliminary data.</text>
</comment>
<dbReference type="InterPro" id="IPR023606">
    <property type="entry name" value="CoA-Trfase_III_dom_1_sf"/>
</dbReference>
<dbReference type="InterPro" id="IPR050483">
    <property type="entry name" value="CoA-transferase_III_domain"/>
</dbReference>
<name>A0A8S8X814_9PROT</name>
<dbReference type="InterPro" id="IPR044855">
    <property type="entry name" value="CoA-Trfase_III_dom3_sf"/>
</dbReference>
<evidence type="ECO:0000313" key="2">
    <source>
        <dbReference type="EMBL" id="GIL38012.1"/>
    </source>
</evidence>
<keyword evidence="1 2" id="KW-0808">Transferase</keyword>
<dbReference type="Proteomes" id="UP000681075">
    <property type="component" value="Unassembled WGS sequence"/>
</dbReference>
<gene>
    <name evidence="2" type="ORF">TMPK1_02490</name>
</gene>
<dbReference type="GO" id="GO:0008410">
    <property type="term" value="F:CoA-transferase activity"/>
    <property type="evidence" value="ECO:0007669"/>
    <property type="project" value="TreeGrafter"/>
</dbReference>
<dbReference type="PANTHER" id="PTHR48207">
    <property type="entry name" value="SUCCINATE--HYDROXYMETHYLGLUTARATE COA-TRANSFERASE"/>
    <property type="match status" value="1"/>
</dbReference>
<dbReference type="EMBL" id="BOPV01000001">
    <property type="protein sequence ID" value="GIL38012.1"/>
    <property type="molecule type" value="Genomic_DNA"/>
</dbReference>
<dbReference type="Gene3D" id="3.30.1540.10">
    <property type="entry name" value="formyl-coa transferase, domain 3"/>
    <property type="match status" value="1"/>
</dbReference>
<proteinExistence type="predicted"/>
<dbReference type="InterPro" id="IPR003673">
    <property type="entry name" value="CoA-Trfase_fam_III"/>
</dbReference>